<reference evidence="2" key="1">
    <citation type="journal article" date="2020" name="mSystems">
        <title>Genome- and Community-Level Interaction Insights into Carbon Utilization and Element Cycling Functions of Hydrothermarchaeota in Hydrothermal Sediment.</title>
        <authorList>
            <person name="Zhou Z."/>
            <person name="Liu Y."/>
            <person name="Xu W."/>
            <person name="Pan J."/>
            <person name="Luo Z.H."/>
            <person name="Li M."/>
        </authorList>
    </citation>
    <scope>NUCLEOTIDE SEQUENCE [LARGE SCALE GENOMIC DNA]</scope>
    <source>
        <strain evidence="2">SpSt-524</strain>
    </source>
</reference>
<dbReference type="PANTHER" id="PTHR43372:SF4">
    <property type="entry name" value="FATTY-ACID AMIDE HYDROLASE 2"/>
    <property type="match status" value="1"/>
</dbReference>
<dbReference type="Gene3D" id="3.90.1300.10">
    <property type="entry name" value="Amidase signature (AS) domain"/>
    <property type="match status" value="1"/>
</dbReference>
<dbReference type="EMBL" id="DSWI01000016">
    <property type="protein sequence ID" value="HFG20650.1"/>
    <property type="molecule type" value="Genomic_DNA"/>
</dbReference>
<comment type="caution">
    <text evidence="2">The sequence shown here is derived from an EMBL/GenBank/DDBJ whole genome shotgun (WGS) entry which is preliminary data.</text>
</comment>
<dbReference type="InterPro" id="IPR023631">
    <property type="entry name" value="Amidase_dom"/>
</dbReference>
<organism evidence="2">
    <name type="scientific">Meiothermus ruber</name>
    <dbReference type="NCBI Taxonomy" id="277"/>
    <lineage>
        <taxon>Bacteria</taxon>
        <taxon>Thermotogati</taxon>
        <taxon>Deinococcota</taxon>
        <taxon>Deinococci</taxon>
        <taxon>Thermales</taxon>
        <taxon>Thermaceae</taxon>
        <taxon>Meiothermus</taxon>
    </lineage>
</organism>
<feature type="domain" description="Amidase" evidence="1">
    <location>
        <begin position="339"/>
        <end position="415"/>
    </location>
</feature>
<dbReference type="AlphaFoldDB" id="A0A7C3DG77"/>
<feature type="domain" description="Amidase" evidence="1">
    <location>
        <begin position="25"/>
        <end position="302"/>
    </location>
</feature>
<accession>A0A7C3DG77</accession>
<evidence type="ECO:0000313" key="2">
    <source>
        <dbReference type="EMBL" id="HFG20650.1"/>
    </source>
</evidence>
<dbReference type="Pfam" id="PF01425">
    <property type="entry name" value="Amidase"/>
    <property type="match status" value="2"/>
</dbReference>
<evidence type="ECO:0000259" key="1">
    <source>
        <dbReference type="Pfam" id="PF01425"/>
    </source>
</evidence>
<protein>
    <submittedName>
        <fullName evidence="2">Amidase</fullName>
    </submittedName>
</protein>
<dbReference type="SUPFAM" id="SSF75304">
    <property type="entry name" value="Amidase signature (AS) enzymes"/>
    <property type="match status" value="1"/>
</dbReference>
<dbReference type="InterPro" id="IPR036928">
    <property type="entry name" value="AS_sf"/>
</dbReference>
<dbReference type="GO" id="GO:0012505">
    <property type="term" value="C:endomembrane system"/>
    <property type="evidence" value="ECO:0007669"/>
    <property type="project" value="TreeGrafter"/>
</dbReference>
<name>A0A7C3DG77_MEIRU</name>
<dbReference type="PANTHER" id="PTHR43372">
    <property type="entry name" value="FATTY-ACID AMIDE HYDROLASE"/>
    <property type="match status" value="1"/>
</dbReference>
<dbReference type="InterPro" id="IPR052739">
    <property type="entry name" value="FAAH2"/>
</dbReference>
<sequence length="433" mass="46631">MNEVLRWSASRMAAAIRGGEISSEELIQLHLERIKEINPKINAIFKLNPNALGEARAADEALARGENLGPLHGVPFSVKDWIDVAGLPCAGADVRYLERIPSHDATVVARLRKAGGIVLAKTNVLEDSEVYGKVRNPYNLDLSPTGSSSGEAALIAAGGSPLGLGSDSGGSIRQPAHVCGIVGLKPTTGGIPVTGHFPPIVPLNDPRTVIGPMSRWVEDLALTLPLLSGPDWRDASVVPVPVGDHQGVDLSKLRVAFYTQHAAVNPGPDTIEAVHGVARSLVKICAVVDERLPPRVEEIYPITRDYWNRVESSDLEEWKPEGRSKLDGDAVGKHLFEWDRFRRSMLGFMRDWDVILTPAAELSAQPHGTPGSFAYTLAYSLTGYPCGVVRAGTSTNGMPIAVQVVGQPWRDDVVLAVMAEIEQRFGGWNPPQA</sequence>
<proteinExistence type="predicted"/>
<gene>
    <name evidence="2" type="ORF">ENS82_08025</name>
</gene>